<protein>
    <submittedName>
        <fullName evidence="1">Uncharacterized protein</fullName>
    </submittedName>
</protein>
<keyword evidence="2" id="KW-1185">Reference proteome</keyword>
<sequence length="152" mass="16630">MRVGKPVKALPQPVCDYCGTPAALTRSGDAAYPYRDDHGPLWLCVACEAWIGIRPRSTRNVPLGRLANGLLREAKSRLHEALEPLAAAKARRDGVNIFEARSKAIRWVSTGIGLDPLPNSIHALTADQCEQALRYVTAFVSSRRTTTDHDPS</sequence>
<evidence type="ECO:0000313" key="2">
    <source>
        <dbReference type="Proteomes" id="UP000183487"/>
    </source>
</evidence>
<evidence type="ECO:0000313" key="1">
    <source>
        <dbReference type="EMBL" id="SDR54848.1"/>
    </source>
</evidence>
<reference evidence="2" key="1">
    <citation type="submission" date="2016-10" db="EMBL/GenBank/DDBJ databases">
        <authorList>
            <person name="Varghese N."/>
            <person name="Submissions S."/>
        </authorList>
    </citation>
    <scope>NUCLEOTIDE SEQUENCE [LARGE SCALE GENOMIC DNA]</scope>
    <source>
        <strain evidence="2">GAS106B</strain>
    </source>
</reference>
<dbReference type="Pfam" id="PF11672">
    <property type="entry name" value="DUF3268"/>
    <property type="match status" value="1"/>
</dbReference>
<proteinExistence type="predicted"/>
<dbReference type="RefSeq" id="WP_074774368.1">
    <property type="nucleotide sequence ID" value="NZ_FNKP01000004.1"/>
</dbReference>
<name>A0A1H1JXR2_9BURK</name>
<dbReference type="AlphaFoldDB" id="A0A1H1JXR2"/>
<gene>
    <name evidence="1" type="ORF">SAMN05443245_7522</name>
</gene>
<accession>A0A1H1JXR2</accession>
<dbReference type="EMBL" id="FNKP01000004">
    <property type="protein sequence ID" value="SDR54848.1"/>
    <property type="molecule type" value="Genomic_DNA"/>
</dbReference>
<dbReference type="OrthoDB" id="9106042at2"/>
<dbReference type="InterPro" id="IPR021686">
    <property type="entry name" value="DUF3268"/>
</dbReference>
<organism evidence="1 2">
    <name type="scientific">Paraburkholderia fungorum</name>
    <dbReference type="NCBI Taxonomy" id="134537"/>
    <lineage>
        <taxon>Bacteria</taxon>
        <taxon>Pseudomonadati</taxon>
        <taxon>Pseudomonadota</taxon>
        <taxon>Betaproteobacteria</taxon>
        <taxon>Burkholderiales</taxon>
        <taxon>Burkholderiaceae</taxon>
        <taxon>Paraburkholderia</taxon>
    </lineage>
</organism>
<dbReference type="Proteomes" id="UP000183487">
    <property type="component" value="Unassembled WGS sequence"/>
</dbReference>